<sequence length="286" mass="30993">MKLMSYVTSQGASYGLVEGERVYDLALRLGPSCPDLKSALANDALARIAGRLIAGDADFRVSDIVFLPLIPNPGRIFCVGLNYKAHREETNRADTPDPVLFMRGAQSQTGHERPLLCPIESDAFDFEGEIAAVIGTGGRRIDEARALTHVAGLSCYNDGSVRDWQARSTQWTAGKNFPATGAFGPWLVTPDELPLDRDISLVTRLNGKEVQRTTTDLMTFPLARLVAFISTFTTLEAGDVIVTGTPGGVGFKRTPPLFMKDGDVVEVEVDGIGTLRNPVIKERRAA</sequence>
<organism evidence="5 6">
    <name type="scientific">Paraburkholderia saeva</name>
    <dbReference type="NCBI Taxonomy" id="2777537"/>
    <lineage>
        <taxon>Bacteria</taxon>
        <taxon>Pseudomonadati</taxon>
        <taxon>Pseudomonadota</taxon>
        <taxon>Betaproteobacteria</taxon>
        <taxon>Burkholderiales</taxon>
        <taxon>Burkholderiaceae</taxon>
        <taxon>Paraburkholderia</taxon>
    </lineage>
</organism>
<dbReference type="InterPro" id="IPR051121">
    <property type="entry name" value="FAH"/>
</dbReference>
<dbReference type="InterPro" id="IPR036663">
    <property type="entry name" value="Fumarylacetoacetase_C_sf"/>
</dbReference>
<protein>
    <submittedName>
        <fullName evidence="5">Ureidoglycolate lyase</fullName>
        <ecNumber evidence="5">4.3.2.3</ecNumber>
    </submittedName>
</protein>
<feature type="domain" description="Fumarylacetoacetase-like C-terminal" evidence="4">
    <location>
        <begin position="76"/>
        <end position="279"/>
    </location>
</feature>
<dbReference type="Pfam" id="PF01557">
    <property type="entry name" value="FAA_hydrolase"/>
    <property type="match status" value="1"/>
</dbReference>
<dbReference type="GO" id="GO:0050385">
    <property type="term" value="F:ureidoglycolate lyase activity"/>
    <property type="evidence" value="ECO:0007669"/>
    <property type="project" value="UniProtKB-EC"/>
</dbReference>
<dbReference type="SUPFAM" id="SSF56529">
    <property type="entry name" value="FAH"/>
    <property type="match status" value="1"/>
</dbReference>
<dbReference type="Gene3D" id="3.90.850.10">
    <property type="entry name" value="Fumarylacetoacetase-like, C-terminal domain"/>
    <property type="match status" value="1"/>
</dbReference>
<dbReference type="InterPro" id="IPR011234">
    <property type="entry name" value="Fumarylacetoacetase-like_C"/>
</dbReference>
<dbReference type="GO" id="GO:0044281">
    <property type="term" value="P:small molecule metabolic process"/>
    <property type="evidence" value="ECO:0007669"/>
    <property type="project" value="UniProtKB-ARBA"/>
</dbReference>
<dbReference type="PANTHER" id="PTHR42796:SF4">
    <property type="entry name" value="FUMARYLACETOACETATE HYDROLASE DOMAIN-CONTAINING PROTEIN 2A"/>
    <property type="match status" value="1"/>
</dbReference>
<accession>A0A9N8RSV6</accession>
<dbReference type="AlphaFoldDB" id="A0A9N8RSV6"/>
<comment type="similarity">
    <text evidence="2">Belongs to the FAH family.</text>
</comment>
<gene>
    <name evidence="5" type="ORF">LMG31841_00334</name>
</gene>
<evidence type="ECO:0000256" key="3">
    <source>
        <dbReference type="ARBA" id="ARBA00022723"/>
    </source>
</evidence>
<keyword evidence="5" id="KW-0456">Lyase</keyword>
<evidence type="ECO:0000313" key="6">
    <source>
        <dbReference type="Proteomes" id="UP000789704"/>
    </source>
</evidence>
<comment type="caution">
    <text evidence="5">The sequence shown here is derived from an EMBL/GenBank/DDBJ whole genome shotgun (WGS) entry which is preliminary data.</text>
</comment>
<dbReference type="EC" id="4.3.2.3" evidence="5"/>
<evidence type="ECO:0000256" key="2">
    <source>
        <dbReference type="ARBA" id="ARBA00010211"/>
    </source>
</evidence>
<dbReference type="Proteomes" id="UP000789704">
    <property type="component" value="Unassembled WGS sequence"/>
</dbReference>
<proteinExistence type="inferred from homology"/>
<reference evidence="5" key="1">
    <citation type="submission" date="2021-04" db="EMBL/GenBank/DDBJ databases">
        <authorList>
            <person name="Vanwijnsberghe S."/>
        </authorList>
    </citation>
    <scope>NUCLEOTIDE SEQUENCE</scope>
    <source>
        <strain evidence="5">LMG 31841</strain>
    </source>
</reference>
<keyword evidence="6" id="KW-1185">Reference proteome</keyword>
<name>A0A9N8RSV6_9BURK</name>
<evidence type="ECO:0000259" key="4">
    <source>
        <dbReference type="Pfam" id="PF01557"/>
    </source>
</evidence>
<evidence type="ECO:0000256" key="1">
    <source>
        <dbReference type="ARBA" id="ARBA00001946"/>
    </source>
</evidence>
<dbReference type="PANTHER" id="PTHR42796">
    <property type="entry name" value="FUMARYLACETOACETATE HYDROLASE DOMAIN-CONTAINING PROTEIN 2A-RELATED"/>
    <property type="match status" value="1"/>
</dbReference>
<dbReference type="RefSeq" id="WP_228874410.1">
    <property type="nucleotide sequence ID" value="NZ_CAJQYZ010000001.1"/>
</dbReference>
<keyword evidence="3" id="KW-0479">Metal-binding</keyword>
<dbReference type="GO" id="GO:0046872">
    <property type="term" value="F:metal ion binding"/>
    <property type="evidence" value="ECO:0007669"/>
    <property type="project" value="UniProtKB-KW"/>
</dbReference>
<comment type="cofactor">
    <cofactor evidence="1">
        <name>Mg(2+)</name>
        <dbReference type="ChEBI" id="CHEBI:18420"/>
    </cofactor>
</comment>
<evidence type="ECO:0000313" key="5">
    <source>
        <dbReference type="EMBL" id="CAG4887088.1"/>
    </source>
</evidence>
<dbReference type="EMBL" id="CAJQZC010000001">
    <property type="protein sequence ID" value="CAG4887088.1"/>
    <property type="molecule type" value="Genomic_DNA"/>
</dbReference>